<organism evidence="6 7">
    <name type="scientific">Phycicoccus flavus</name>
    <dbReference type="NCBI Taxonomy" id="2502783"/>
    <lineage>
        <taxon>Bacteria</taxon>
        <taxon>Bacillati</taxon>
        <taxon>Actinomycetota</taxon>
        <taxon>Actinomycetes</taxon>
        <taxon>Micrococcales</taxon>
        <taxon>Intrasporangiaceae</taxon>
        <taxon>Phycicoccus</taxon>
    </lineage>
</organism>
<dbReference type="InterPro" id="IPR036388">
    <property type="entry name" value="WH-like_DNA-bd_sf"/>
</dbReference>
<dbReference type="SUPFAM" id="SSF55781">
    <property type="entry name" value="GAF domain-like"/>
    <property type="match status" value="1"/>
</dbReference>
<dbReference type="InterPro" id="IPR005471">
    <property type="entry name" value="Tscrpt_reg_IclR_N"/>
</dbReference>
<evidence type="ECO:0000259" key="4">
    <source>
        <dbReference type="PROSITE" id="PS51077"/>
    </source>
</evidence>
<keyword evidence="7" id="KW-1185">Reference proteome</keyword>
<keyword evidence="2" id="KW-0238">DNA-binding</keyword>
<dbReference type="SMART" id="SM00346">
    <property type="entry name" value="HTH_ICLR"/>
    <property type="match status" value="1"/>
</dbReference>
<dbReference type="Gene3D" id="3.30.450.40">
    <property type="match status" value="1"/>
</dbReference>
<dbReference type="PANTHER" id="PTHR30136:SF24">
    <property type="entry name" value="HTH-TYPE TRANSCRIPTIONAL REPRESSOR ALLR"/>
    <property type="match status" value="1"/>
</dbReference>
<dbReference type="AlphaFoldDB" id="A0A8T6R8A9"/>
<dbReference type="GO" id="GO:0003700">
    <property type="term" value="F:DNA-binding transcription factor activity"/>
    <property type="evidence" value="ECO:0007669"/>
    <property type="project" value="TreeGrafter"/>
</dbReference>
<dbReference type="Gene3D" id="1.10.10.10">
    <property type="entry name" value="Winged helix-like DNA-binding domain superfamily/Winged helix DNA-binding domain"/>
    <property type="match status" value="1"/>
</dbReference>
<dbReference type="GO" id="GO:0003677">
    <property type="term" value="F:DNA binding"/>
    <property type="evidence" value="ECO:0007669"/>
    <property type="project" value="UniProtKB-KW"/>
</dbReference>
<feature type="domain" description="IclR-ED" evidence="5">
    <location>
        <begin position="65"/>
        <end position="240"/>
    </location>
</feature>
<gene>
    <name evidence="6" type="ORF">EPD83_019550</name>
</gene>
<dbReference type="Pfam" id="PF01614">
    <property type="entry name" value="IclR_C"/>
    <property type="match status" value="1"/>
</dbReference>
<name>A0A8T6R8A9_9MICO</name>
<evidence type="ECO:0000256" key="1">
    <source>
        <dbReference type="ARBA" id="ARBA00023015"/>
    </source>
</evidence>
<dbReference type="InterPro" id="IPR014757">
    <property type="entry name" value="Tscrpt_reg_IclR_C"/>
</dbReference>
<evidence type="ECO:0000256" key="2">
    <source>
        <dbReference type="ARBA" id="ARBA00023125"/>
    </source>
</evidence>
<evidence type="ECO:0000313" key="7">
    <source>
        <dbReference type="Proteomes" id="UP000287866"/>
    </source>
</evidence>
<evidence type="ECO:0000259" key="5">
    <source>
        <dbReference type="PROSITE" id="PS51078"/>
    </source>
</evidence>
<dbReference type="InterPro" id="IPR029016">
    <property type="entry name" value="GAF-like_dom_sf"/>
</dbReference>
<dbReference type="Pfam" id="PF09339">
    <property type="entry name" value="HTH_IclR"/>
    <property type="match status" value="1"/>
</dbReference>
<proteinExistence type="predicted"/>
<evidence type="ECO:0000256" key="3">
    <source>
        <dbReference type="ARBA" id="ARBA00023163"/>
    </source>
</evidence>
<dbReference type="RefSeq" id="WP_164896723.1">
    <property type="nucleotide sequence ID" value="NZ_SAYU02000111.1"/>
</dbReference>
<dbReference type="SUPFAM" id="SSF46785">
    <property type="entry name" value="Winged helix' DNA-binding domain"/>
    <property type="match status" value="1"/>
</dbReference>
<protein>
    <submittedName>
        <fullName evidence="6">IclR family transcriptional regulator</fullName>
    </submittedName>
</protein>
<sequence length="254" mass="26837">MSSGVQSVQRAVALLGAVAERPAGLVDLAGATDLPVSTTARLLSTLVGVDALRRDDDGTYRIGPAVSALGGEAEEREQTIEDVAYPHLVGLATLLDEATGLSVRAGDDTVTVLQVDTPRPVQAQNWEGMRWPLHAGGSGLCVMSTWSAEVLEQYLDEHPDAATVRRRLAEGDPDGVWWTVEDYVEGLTSGAVAVRDRDGAAVAAIYAYGPSYRFPDPARVAEVESALVETAGRVARAWGSQLAGPVSSPEEESR</sequence>
<dbReference type="GO" id="GO:0045892">
    <property type="term" value="P:negative regulation of DNA-templated transcription"/>
    <property type="evidence" value="ECO:0007669"/>
    <property type="project" value="TreeGrafter"/>
</dbReference>
<keyword evidence="3" id="KW-0804">Transcription</keyword>
<dbReference type="Proteomes" id="UP000287866">
    <property type="component" value="Unassembled WGS sequence"/>
</dbReference>
<dbReference type="PANTHER" id="PTHR30136">
    <property type="entry name" value="HELIX-TURN-HELIX TRANSCRIPTIONAL REGULATOR, ICLR FAMILY"/>
    <property type="match status" value="1"/>
</dbReference>
<dbReference type="EMBL" id="SAYU02000111">
    <property type="protein sequence ID" value="NHA70227.1"/>
    <property type="molecule type" value="Genomic_DNA"/>
</dbReference>
<dbReference type="InterPro" id="IPR036390">
    <property type="entry name" value="WH_DNA-bd_sf"/>
</dbReference>
<dbReference type="InterPro" id="IPR050707">
    <property type="entry name" value="HTH_MetabolicPath_Reg"/>
</dbReference>
<keyword evidence="1" id="KW-0805">Transcription regulation</keyword>
<dbReference type="PROSITE" id="PS51078">
    <property type="entry name" value="ICLR_ED"/>
    <property type="match status" value="1"/>
</dbReference>
<accession>A0A8T6R8A9</accession>
<reference evidence="6" key="1">
    <citation type="submission" date="2020-03" db="EMBL/GenBank/DDBJ databases">
        <title>Phycicoccus flavus sp. nov., a novel endophytic actinobacterium isolated from branch of Kandelia candel.</title>
        <authorList>
            <person name="Tuo L."/>
        </authorList>
    </citation>
    <scope>NUCLEOTIDE SEQUENCE</scope>
    <source>
        <strain evidence="6">CMS6Z-2</strain>
    </source>
</reference>
<feature type="domain" description="HTH iclR-type" evidence="4">
    <location>
        <begin position="5"/>
        <end position="64"/>
    </location>
</feature>
<comment type="caution">
    <text evidence="6">The sequence shown here is derived from an EMBL/GenBank/DDBJ whole genome shotgun (WGS) entry which is preliminary data.</text>
</comment>
<evidence type="ECO:0000313" key="6">
    <source>
        <dbReference type="EMBL" id="NHA70227.1"/>
    </source>
</evidence>
<dbReference type="PROSITE" id="PS51077">
    <property type="entry name" value="HTH_ICLR"/>
    <property type="match status" value="1"/>
</dbReference>